<name>A0A532V6J9_UNCT6</name>
<dbReference type="Pfam" id="PF13749">
    <property type="entry name" value="HATPase_c_4"/>
    <property type="match status" value="1"/>
</dbReference>
<dbReference type="PANTHER" id="PTHR30595">
    <property type="entry name" value="GLPR-RELATED TRANSCRIPTIONAL REPRESSOR"/>
    <property type="match status" value="1"/>
</dbReference>
<evidence type="ECO:0000313" key="2">
    <source>
        <dbReference type="EMBL" id="TKJ42772.1"/>
    </source>
</evidence>
<comment type="caution">
    <text evidence="2">The sequence shown here is derived from an EMBL/GenBank/DDBJ whole genome shotgun (WGS) entry which is preliminary data.</text>
</comment>
<dbReference type="EMBL" id="NJBO01000009">
    <property type="protein sequence ID" value="TKJ42772.1"/>
    <property type="molecule type" value="Genomic_DNA"/>
</dbReference>
<evidence type="ECO:0000259" key="1">
    <source>
        <dbReference type="Pfam" id="PF04326"/>
    </source>
</evidence>
<dbReference type="InterPro" id="IPR038461">
    <property type="entry name" value="Schlafen_AlbA_2_dom_sf"/>
</dbReference>
<accession>A0A532V6J9</accession>
<sequence>MDYEGLKRIVAKKEWDTLELKKSTAQIKPACETLCAFLNGKGGHVLIGVKKDGEIIGQEISEKTLEGIANELAKIKLHNDVIMERIALETSARREVIVLEARPYGPHVPYTYDDRPYERIGNTTRRMPRERYDQLLSKRRDTTHRWETQVAEGWSIEDLDTEEILRTARRGIETGRLPESTGSDPAEILERFDLMTDKGILNAAVVLFGREFLPDYPQCGLRMARFKGLSKTEFLDNRQIYGHAFQLLEEAMVFLRRHLPIAGKIQPGLFEREDEPLFPTVALREALVNAFCHRDYSIIGGAVNLAIFDDRLEIWSDGTLPSGLRVEDLKRDHPSRLRNPSIAEVFFRRGLIEKWGRGTQKIVELCVQAGHPEPEFVEQGGSVGVKFTPSGYIAPYRVDFRLSERQREILAILSIHTDLRIGEIMRLLTTSIPERTLRRELDRLKNLDLVELRGYGRGARWFLIKKQD</sequence>
<dbReference type="AlphaFoldDB" id="A0A532V6J9"/>
<dbReference type="InterPro" id="IPR038475">
    <property type="entry name" value="RecG_C_sf"/>
</dbReference>
<dbReference type="Pfam" id="PF04326">
    <property type="entry name" value="SLFN_AlbA_2"/>
    <property type="match status" value="1"/>
</dbReference>
<protein>
    <submittedName>
        <fullName evidence="2">Transcriptional regulator</fullName>
    </submittedName>
</protein>
<evidence type="ECO:0000313" key="3">
    <source>
        <dbReference type="Proteomes" id="UP000317778"/>
    </source>
</evidence>
<gene>
    <name evidence="2" type="ORF">CEE36_06730</name>
</gene>
<dbReference type="InterPro" id="IPR007421">
    <property type="entry name" value="Schlafen_AlbA_2_dom"/>
</dbReference>
<dbReference type="PANTHER" id="PTHR30595:SF6">
    <property type="entry name" value="SCHLAFEN ALBA-2 DOMAIN-CONTAINING PROTEIN"/>
    <property type="match status" value="1"/>
</dbReference>
<feature type="domain" description="Schlafen AlbA-2" evidence="1">
    <location>
        <begin position="14"/>
        <end position="127"/>
    </location>
</feature>
<dbReference type="Proteomes" id="UP000317778">
    <property type="component" value="Unassembled WGS sequence"/>
</dbReference>
<proteinExistence type="predicted"/>
<dbReference type="Gene3D" id="3.30.950.30">
    <property type="entry name" value="Schlafen, AAA domain"/>
    <property type="match status" value="1"/>
</dbReference>
<dbReference type="SUPFAM" id="SSF46785">
    <property type="entry name" value="Winged helix' DNA-binding domain"/>
    <property type="match status" value="1"/>
</dbReference>
<dbReference type="InterPro" id="IPR036390">
    <property type="entry name" value="WH_DNA-bd_sf"/>
</dbReference>
<organism evidence="2 3">
    <name type="scientific">candidate division TA06 bacterium B3_TA06</name>
    <dbReference type="NCBI Taxonomy" id="2012487"/>
    <lineage>
        <taxon>Bacteria</taxon>
        <taxon>Bacteria division TA06</taxon>
    </lineage>
</organism>
<dbReference type="Gene3D" id="3.30.565.60">
    <property type="match status" value="1"/>
</dbReference>
<reference evidence="2 3" key="1">
    <citation type="submission" date="2017-06" db="EMBL/GenBank/DDBJ databases">
        <title>Novel microbial phyla capable of carbon fixation and sulfur reduction in deep-sea sediments.</title>
        <authorList>
            <person name="Huang J."/>
            <person name="Baker B."/>
            <person name="Wang Y."/>
        </authorList>
    </citation>
    <scope>NUCLEOTIDE SEQUENCE [LARGE SCALE GENOMIC DNA]</scope>
    <source>
        <strain evidence="2">B3_TA06</strain>
    </source>
</reference>